<comment type="function">
    <text evidence="10">GTP hydrolase that promotes the GTP-dependent binding of aminoacyl-tRNA to the A-site of ribosomes during protein biosynthesis.</text>
</comment>
<dbReference type="CDD" id="cd03707">
    <property type="entry name" value="EFTU_III"/>
    <property type="match status" value="1"/>
</dbReference>
<dbReference type="InterPro" id="IPR050055">
    <property type="entry name" value="EF-Tu_GTPase"/>
</dbReference>
<dbReference type="EMBL" id="QGTD01000014">
    <property type="protein sequence ID" value="PWU67475.1"/>
    <property type="molecule type" value="Genomic_DNA"/>
</dbReference>
<feature type="binding site" evidence="10">
    <location>
        <begin position="19"/>
        <end position="26"/>
    </location>
    <ligand>
        <name>GTP</name>
        <dbReference type="ChEBI" id="CHEBI:37565"/>
    </ligand>
</feature>
<keyword evidence="10" id="KW-0479">Metal-binding</keyword>
<dbReference type="InterPro" id="IPR009001">
    <property type="entry name" value="Transl_elong_EF1A/Init_IF2_C"/>
</dbReference>
<dbReference type="Gene3D" id="3.40.50.300">
    <property type="entry name" value="P-loop containing nucleotide triphosphate hydrolases"/>
    <property type="match status" value="1"/>
</dbReference>
<keyword evidence="13" id="KW-1185">Reference proteome</keyword>
<dbReference type="CDD" id="cd03697">
    <property type="entry name" value="EFTU_II"/>
    <property type="match status" value="1"/>
</dbReference>
<dbReference type="InterPro" id="IPR004160">
    <property type="entry name" value="Transl_elong_EFTu/EF1A_C"/>
</dbReference>
<dbReference type="InterPro" id="IPR033720">
    <property type="entry name" value="EFTU_2"/>
</dbReference>
<dbReference type="FunFam" id="2.40.30.10:FF:000001">
    <property type="entry name" value="Elongation factor Tu"/>
    <property type="match status" value="1"/>
</dbReference>
<comment type="subunit">
    <text evidence="10">Monomer.</text>
</comment>
<keyword evidence="2 10" id="KW-0963">Cytoplasm</keyword>
<keyword evidence="8 10" id="KW-0342">GTP-binding</keyword>
<dbReference type="AlphaFoldDB" id="A0A317KVN0"/>
<evidence type="ECO:0000256" key="9">
    <source>
        <dbReference type="ARBA" id="ARBA00029554"/>
    </source>
</evidence>
<dbReference type="SUPFAM" id="SSF50465">
    <property type="entry name" value="EF-Tu/eEF-1alpha/eIF2-gamma C-terminal domain"/>
    <property type="match status" value="1"/>
</dbReference>
<dbReference type="InterPro" id="IPR009000">
    <property type="entry name" value="Transl_B-barrel_sf"/>
</dbReference>
<evidence type="ECO:0000256" key="3">
    <source>
        <dbReference type="ARBA" id="ARBA00022741"/>
    </source>
</evidence>
<dbReference type="SUPFAM" id="SSF52540">
    <property type="entry name" value="P-loop containing nucleoside triphosphate hydrolases"/>
    <property type="match status" value="1"/>
</dbReference>
<dbReference type="SUPFAM" id="SSF50447">
    <property type="entry name" value="Translation proteins"/>
    <property type="match status" value="1"/>
</dbReference>
<keyword evidence="3 10" id="KW-0547">Nucleotide-binding</keyword>
<dbReference type="PANTHER" id="PTHR43721">
    <property type="entry name" value="ELONGATION FACTOR TU-RELATED"/>
    <property type="match status" value="1"/>
</dbReference>
<dbReference type="PRINTS" id="PR00315">
    <property type="entry name" value="ELONGATNFCT"/>
</dbReference>
<dbReference type="Pfam" id="PF03144">
    <property type="entry name" value="GTP_EFTU_D2"/>
    <property type="match status" value="1"/>
</dbReference>
<dbReference type="InterPro" id="IPR027417">
    <property type="entry name" value="P-loop_NTPase"/>
</dbReference>
<dbReference type="FunFam" id="3.40.50.300:FF:000003">
    <property type="entry name" value="Elongation factor Tu"/>
    <property type="match status" value="1"/>
</dbReference>
<keyword evidence="5 10" id="KW-0378">Hydrolase</keyword>
<dbReference type="GO" id="GO:0003746">
    <property type="term" value="F:translation elongation factor activity"/>
    <property type="evidence" value="ECO:0007669"/>
    <property type="project" value="UniProtKB-UniRule"/>
</dbReference>
<feature type="binding site" evidence="10">
    <location>
        <position position="26"/>
    </location>
    <ligand>
        <name>Mg(2+)</name>
        <dbReference type="ChEBI" id="CHEBI:18420"/>
    </ligand>
</feature>
<dbReference type="NCBIfam" id="NF009372">
    <property type="entry name" value="PRK12735.1"/>
    <property type="match status" value="1"/>
</dbReference>
<evidence type="ECO:0000259" key="11">
    <source>
        <dbReference type="PROSITE" id="PS51722"/>
    </source>
</evidence>
<dbReference type="Pfam" id="PF00009">
    <property type="entry name" value="GTP_EFTU"/>
    <property type="match status" value="1"/>
</dbReference>
<evidence type="ECO:0000256" key="2">
    <source>
        <dbReference type="ARBA" id="ARBA00022490"/>
    </source>
</evidence>
<dbReference type="EC" id="3.6.5.3" evidence="10"/>
<comment type="catalytic activity">
    <reaction evidence="10">
        <text>GTP + H2O = GDP + phosphate + H(+)</text>
        <dbReference type="Rhea" id="RHEA:19669"/>
        <dbReference type="ChEBI" id="CHEBI:15377"/>
        <dbReference type="ChEBI" id="CHEBI:15378"/>
        <dbReference type="ChEBI" id="CHEBI:37565"/>
        <dbReference type="ChEBI" id="CHEBI:43474"/>
        <dbReference type="ChEBI" id="CHEBI:58189"/>
        <dbReference type="EC" id="3.6.5.3"/>
    </reaction>
</comment>
<dbReference type="InterPro" id="IPR004541">
    <property type="entry name" value="Transl_elong_EFTu/EF1A_bac/org"/>
</dbReference>
<dbReference type="PANTHER" id="PTHR43721:SF22">
    <property type="entry name" value="ELONGATION FACTOR TU, MITOCHONDRIAL"/>
    <property type="match status" value="1"/>
</dbReference>
<protein>
    <recommendedName>
        <fullName evidence="9 10">Elongation factor Tu</fullName>
        <shortName evidence="10">EF-Tu</shortName>
        <ecNumber evidence="10">3.6.5.3</ecNumber>
    </recommendedName>
</protein>
<dbReference type="NCBIfam" id="TIGR00231">
    <property type="entry name" value="small_GTP"/>
    <property type="match status" value="1"/>
</dbReference>
<dbReference type="InterPro" id="IPR004161">
    <property type="entry name" value="EFTu-like_2"/>
</dbReference>
<dbReference type="GO" id="GO:0005525">
    <property type="term" value="F:GTP binding"/>
    <property type="evidence" value="ECO:0007669"/>
    <property type="project" value="UniProtKB-UniRule"/>
</dbReference>
<dbReference type="NCBIfam" id="NF009373">
    <property type="entry name" value="PRK12736.1"/>
    <property type="match status" value="1"/>
</dbReference>
<comment type="caution">
    <text evidence="12">The sequence shown here is derived from an EMBL/GenBank/DDBJ whole genome shotgun (WGS) entry which is preliminary data.</text>
</comment>
<dbReference type="HAMAP" id="MF_00118_B">
    <property type="entry name" value="EF_Tu_B"/>
    <property type="match status" value="1"/>
</dbReference>
<keyword evidence="6 10" id="KW-0460">Magnesium</keyword>
<name>A0A317KVN0_9BACI</name>
<dbReference type="NCBIfam" id="NF000766">
    <property type="entry name" value="PRK00049.1"/>
    <property type="match status" value="1"/>
</dbReference>
<keyword evidence="4 10" id="KW-0251">Elongation factor</keyword>
<feature type="binding site" evidence="10">
    <location>
        <begin position="137"/>
        <end position="140"/>
    </location>
    <ligand>
        <name>GTP</name>
        <dbReference type="ChEBI" id="CHEBI:37565"/>
    </ligand>
</feature>
<evidence type="ECO:0000256" key="1">
    <source>
        <dbReference type="ARBA" id="ARBA00007249"/>
    </source>
</evidence>
<evidence type="ECO:0000256" key="8">
    <source>
        <dbReference type="ARBA" id="ARBA00023134"/>
    </source>
</evidence>
<dbReference type="InterPro" id="IPR031157">
    <property type="entry name" value="G_TR_CS"/>
</dbReference>
<comment type="similarity">
    <text evidence="1 10">Belongs to the TRAFAC class translation factor GTPase superfamily. Classic translation factor GTPase family. EF-Tu/EF-1A subfamily.</text>
</comment>
<dbReference type="GO" id="GO:0000287">
    <property type="term" value="F:magnesium ion binding"/>
    <property type="evidence" value="ECO:0007669"/>
    <property type="project" value="UniProtKB-UniRule"/>
</dbReference>
<dbReference type="InterPro" id="IPR005225">
    <property type="entry name" value="Small_GTP-bd"/>
</dbReference>
<evidence type="ECO:0000256" key="6">
    <source>
        <dbReference type="ARBA" id="ARBA00022842"/>
    </source>
</evidence>
<sequence>MAKEKFDRSKDHVNIGTIGHVDHGKTTLTAAITNVLFNKYGSGEARAYDQIDGAPEEKERGITISTSHVEYETDNRHYAHVDCPGHADYVKNMITGAAQMDGAILVVSAADGPMPQTREHILLSRNVGVPAIVVFLNKCDMVDDEELLELVEMEVRDLLSEYDFPGDDVPVIKGSALQALEGEEQYVNAILELMDAVDEYIPRPERDTDKPFMMPVEDVFSITGRGTVATGRVERGVVKVGDEVEIIGLAEEASKTTVTGVEMFRKLLDYAEAGDNIGALLRGVAREDINRGQVLAKPGSITPHTNFKAEVYVLSKDEGGRHTPFFSNYRPQFYFRTTDVTGVVGLPEGVEMVMPGDNTEMTVELISPIAIEDGTRFSIREGGRTVGSGVVTEIIK</sequence>
<dbReference type="CDD" id="cd01884">
    <property type="entry name" value="EF_Tu"/>
    <property type="match status" value="1"/>
</dbReference>
<evidence type="ECO:0000256" key="5">
    <source>
        <dbReference type="ARBA" id="ARBA00022801"/>
    </source>
</evidence>
<evidence type="ECO:0000256" key="4">
    <source>
        <dbReference type="ARBA" id="ARBA00022768"/>
    </source>
</evidence>
<accession>A0A317KVN0</accession>
<comment type="subcellular location">
    <subcellularLocation>
        <location evidence="10">Cytoplasm</location>
    </subcellularLocation>
</comment>
<evidence type="ECO:0000313" key="13">
    <source>
        <dbReference type="Proteomes" id="UP000245624"/>
    </source>
</evidence>
<dbReference type="PROSITE" id="PS00301">
    <property type="entry name" value="G_TR_1"/>
    <property type="match status" value="1"/>
</dbReference>
<dbReference type="Proteomes" id="UP000245624">
    <property type="component" value="Unassembled WGS sequence"/>
</dbReference>
<proteinExistence type="inferred from homology"/>
<dbReference type="RefSeq" id="WP_054787927.1">
    <property type="nucleotide sequence ID" value="NZ_QGTD01000014.1"/>
</dbReference>
<dbReference type="OrthoDB" id="9804504at2"/>
<dbReference type="NCBIfam" id="TIGR00485">
    <property type="entry name" value="EF-Tu"/>
    <property type="match status" value="1"/>
</dbReference>
<dbReference type="Pfam" id="PF03143">
    <property type="entry name" value="GTP_EFTU_D3"/>
    <property type="match status" value="1"/>
</dbReference>
<evidence type="ECO:0000313" key="12">
    <source>
        <dbReference type="EMBL" id="PWU67475.1"/>
    </source>
</evidence>
<feature type="binding site" evidence="10">
    <location>
        <begin position="82"/>
        <end position="86"/>
    </location>
    <ligand>
        <name>GTP</name>
        <dbReference type="ChEBI" id="CHEBI:37565"/>
    </ligand>
</feature>
<dbReference type="GO" id="GO:0003924">
    <property type="term" value="F:GTPase activity"/>
    <property type="evidence" value="ECO:0007669"/>
    <property type="project" value="UniProtKB-UniRule"/>
</dbReference>
<dbReference type="Gene3D" id="2.40.30.10">
    <property type="entry name" value="Translation factors"/>
    <property type="match status" value="2"/>
</dbReference>
<reference evidence="12 13" key="1">
    <citation type="submission" date="2018-05" db="EMBL/GenBank/DDBJ databases">
        <title>Genomic analysis of Gracilibacillus dipsosauri DD1 reveals novel features of a salt-tolerant amylase.</title>
        <authorList>
            <person name="Deutch C.E."/>
            <person name="Yang S."/>
        </authorList>
    </citation>
    <scope>NUCLEOTIDE SEQUENCE [LARGE SCALE GENOMIC DNA]</scope>
    <source>
        <strain evidence="12 13">DD1</strain>
    </source>
</reference>
<keyword evidence="7 10" id="KW-0648">Protein biosynthesis</keyword>
<organism evidence="12 13">
    <name type="scientific">Gracilibacillus dipsosauri</name>
    <dbReference type="NCBI Taxonomy" id="178340"/>
    <lineage>
        <taxon>Bacteria</taxon>
        <taxon>Bacillati</taxon>
        <taxon>Bacillota</taxon>
        <taxon>Bacilli</taxon>
        <taxon>Bacillales</taxon>
        <taxon>Bacillaceae</taxon>
        <taxon>Gracilibacillus</taxon>
    </lineage>
</organism>
<dbReference type="PROSITE" id="PS51722">
    <property type="entry name" value="G_TR_2"/>
    <property type="match status" value="1"/>
</dbReference>
<gene>
    <name evidence="10 12" type="primary">tuf</name>
    <name evidence="12" type="ORF">DLJ74_15465</name>
</gene>
<evidence type="ECO:0000256" key="7">
    <source>
        <dbReference type="ARBA" id="ARBA00022917"/>
    </source>
</evidence>
<feature type="domain" description="Tr-type G" evidence="11">
    <location>
        <begin position="10"/>
        <end position="205"/>
    </location>
</feature>
<dbReference type="GO" id="GO:0005829">
    <property type="term" value="C:cytosol"/>
    <property type="evidence" value="ECO:0007669"/>
    <property type="project" value="TreeGrafter"/>
</dbReference>
<evidence type="ECO:0000256" key="10">
    <source>
        <dbReference type="HAMAP-Rule" id="MF_00118"/>
    </source>
</evidence>
<dbReference type="InterPro" id="IPR041709">
    <property type="entry name" value="EF-Tu_GTP-bd"/>
</dbReference>
<dbReference type="InterPro" id="IPR000795">
    <property type="entry name" value="T_Tr_GTP-bd_dom"/>
</dbReference>